<sequence length="103" mass="10896">MWVGRCRGAEATTANGSSPDSARLPAMARVNSRCFNSAPSIGRIRAMLQRGEAVEPSTRGTAGRREGVTGESGSAQSRDGRGPLYVGRGVGLWGVELYSRRAE</sequence>
<reference evidence="2 3" key="1">
    <citation type="journal article" date="2013" name="PLoS Genet.">
        <title>Comparative genome structure, secondary metabolite, and effector coding capacity across Cochliobolus pathogens.</title>
        <authorList>
            <person name="Condon B.J."/>
            <person name="Leng Y."/>
            <person name="Wu D."/>
            <person name="Bushley K.E."/>
            <person name="Ohm R.A."/>
            <person name="Otillar R."/>
            <person name="Martin J."/>
            <person name="Schackwitz W."/>
            <person name="Grimwood J."/>
            <person name="MohdZainudin N."/>
            <person name="Xue C."/>
            <person name="Wang R."/>
            <person name="Manning V.A."/>
            <person name="Dhillon B."/>
            <person name="Tu Z.J."/>
            <person name="Steffenson B.J."/>
            <person name="Salamov A."/>
            <person name="Sun H."/>
            <person name="Lowry S."/>
            <person name="LaButti K."/>
            <person name="Han J."/>
            <person name="Copeland A."/>
            <person name="Lindquist E."/>
            <person name="Barry K."/>
            <person name="Schmutz J."/>
            <person name="Baker S.E."/>
            <person name="Ciuffetti L.M."/>
            <person name="Grigoriev I.V."/>
            <person name="Zhong S."/>
            <person name="Turgeon B.G."/>
        </authorList>
    </citation>
    <scope>NUCLEOTIDE SEQUENCE [LARGE SCALE GENOMIC DNA]</scope>
    <source>
        <strain evidence="2 3">FI3</strain>
    </source>
</reference>
<evidence type="ECO:0000313" key="3">
    <source>
        <dbReference type="Proteomes" id="UP000054337"/>
    </source>
</evidence>
<proteinExistence type="predicted"/>
<feature type="region of interest" description="Disordered" evidence="1">
    <location>
        <begin position="1"/>
        <end position="23"/>
    </location>
</feature>
<accession>W7EXK9</accession>
<evidence type="ECO:0000313" key="2">
    <source>
        <dbReference type="EMBL" id="EUN31719.1"/>
    </source>
</evidence>
<dbReference type="OrthoDB" id="10354903at2759"/>
<evidence type="ECO:0000256" key="1">
    <source>
        <dbReference type="SAM" id="MobiDB-lite"/>
    </source>
</evidence>
<dbReference type="GeneID" id="26255274"/>
<dbReference type="Proteomes" id="UP000054337">
    <property type="component" value="Unassembled WGS sequence"/>
</dbReference>
<dbReference type="HOGENOM" id="CLU_157380_0_0_1"/>
<protein>
    <submittedName>
        <fullName evidence="2">Uncharacterized protein</fullName>
    </submittedName>
</protein>
<dbReference type="EMBL" id="KI968697">
    <property type="protein sequence ID" value="EUN31719.1"/>
    <property type="molecule type" value="Genomic_DNA"/>
</dbReference>
<feature type="region of interest" description="Disordered" evidence="1">
    <location>
        <begin position="51"/>
        <end position="82"/>
    </location>
</feature>
<dbReference type="RefSeq" id="XP_014561329.1">
    <property type="nucleotide sequence ID" value="XM_014705843.1"/>
</dbReference>
<name>W7EXK9_BIPV3</name>
<organism evidence="2 3">
    <name type="scientific">Bipolaris victoriae (strain FI3)</name>
    <name type="common">Victoria blight of oats agent</name>
    <name type="synonym">Cochliobolus victoriae</name>
    <dbReference type="NCBI Taxonomy" id="930091"/>
    <lineage>
        <taxon>Eukaryota</taxon>
        <taxon>Fungi</taxon>
        <taxon>Dikarya</taxon>
        <taxon>Ascomycota</taxon>
        <taxon>Pezizomycotina</taxon>
        <taxon>Dothideomycetes</taxon>
        <taxon>Pleosporomycetidae</taxon>
        <taxon>Pleosporales</taxon>
        <taxon>Pleosporineae</taxon>
        <taxon>Pleosporaceae</taxon>
        <taxon>Bipolaris</taxon>
    </lineage>
</organism>
<keyword evidence="3" id="KW-1185">Reference proteome</keyword>
<dbReference type="AlphaFoldDB" id="W7EXK9"/>
<gene>
    <name evidence="2" type="ORF">COCVIDRAFT_33667</name>
</gene>